<evidence type="ECO:0000256" key="6">
    <source>
        <dbReference type="SAM" id="MobiDB-lite"/>
    </source>
</evidence>
<dbReference type="STRING" id="407821.A0A087UVU9"/>
<gene>
    <name evidence="9" type="ORF">X975_06194</name>
</gene>
<dbReference type="InterPro" id="IPR002557">
    <property type="entry name" value="Chitin-bd_dom"/>
</dbReference>
<dbReference type="SMART" id="SM00494">
    <property type="entry name" value="ChtBD2"/>
    <property type="match status" value="5"/>
</dbReference>
<dbReference type="PANTHER" id="PTHR23301:SF0">
    <property type="entry name" value="CHITIN-BINDING TYPE-2 DOMAIN-CONTAINING PROTEIN-RELATED"/>
    <property type="match status" value="1"/>
</dbReference>
<dbReference type="InterPro" id="IPR051940">
    <property type="entry name" value="Chitin_bind-dev_reg"/>
</dbReference>
<protein>
    <recommendedName>
        <fullName evidence="8">Chitin-binding type-2 domain-containing protein</fullName>
    </recommendedName>
</protein>
<keyword evidence="5" id="KW-0325">Glycoprotein</keyword>
<evidence type="ECO:0000256" key="4">
    <source>
        <dbReference type="ARBA" id="ARBA00023157"/>
    </source>
</evidence>
<dbReference type="PANTHER" id="PTHR23301">
    <property type="entry name" value="CHITIN BINDING PERITROPHIN-A"/>
    <property type="match status" value="1"/>
</dbReference>
<evidence type="ECO:0000256" key="5">
    <source>
        <dbReference type="ARBA" id="ARBA00023180"/>
    </source>
</evidence>
<evidence type="ECO:0000259" key="8">
    <source>
        <dbReference type="PROSITE" id="PS50940"/>
    </source>
</evidence>
<feature type="signal peptide" evidence="7">
    <location>
        <begin position="1"/>
        <end position="19"/>
    </location>
</feature>
<dbReference type="GO" id="GO:0008061">
    <property type="term" value="F:chitin binding"/>
    <property type="evidence" value="ECO:0007669"/>
    <property type="project" value="UniProtKB-KW"/>
</dbReference>
<feature type="domain" description="Chitin-binding type-2" evidence="8">
    <location>
        <begin position="279"/>
        <end position="334"/>
    </location>
</feature>
<organism evidence="9 10">
    <name type="scientific">Stegodyphus mimosarum</name>
    <name type="common">African social velvet spider</name>
    <dbReference type="NCBI Taxonomy" id="407821"/>
    <lineage>
        <taxon>Eukaryota</taxon>
        <taxon>Metazoa</taxon>
        <taxon>Ecdysozoa</taxon>
        <taxon>Arthropoda</taxon>
        <taxon>Chelicerata</taxon>
        <taxon>Arachnida</taxon>
        <taxon>Araneae</taxon>
        <taxon>Araneomorphae</taxon>
        <taxon>Entelegynae</taxon>
        <taxon>Eresoidea</taxon>
        <taxon>Eresidae</taxon>
        <taxon>Stegodyphus</taxon>
    </lineage>
</organism>
<feature type="non-terminal residue" evidence="9">
    <location>
        <position position="503"/>
    </location>
</feature>
<keyword evidence="4" id="KW-1015">Disulfide bond</keyword>
<dbReference type="Pfam" id="PF01607">
    <property type="entry name" value="CBM_14"/>
    <property type="match status" value="5"/>
</dbReference>
<reference evidence="9 10" key="1">
    <citation type="submission" date="2013-11" db="EMBL/GenBank/DDBJ databases">
        <title>Genome sequencing of Stegodyphus mimosarum.</title>
        <authorList>
            <person name="Bechsgaard J."/>
        </authorList>
    </citation>
    <scope>NUCLEOTIDE SEQUENCE [LARGE SCALE GENOMIC DNA]</scope>
</reference>
<dbReference type="AlphaFoldDB" id="A0A087UVU9"/>
<dbReference type="GO" id="GO:0005576">
    <property type="term" value="C:extracellular region"/>
    <property type="evidence" value="ECO:0007669"/>
    <property type="project" value="InterPro"/>
</dbReference>
<feature type="region of interest" description="Disordered" evidence="6">
    <location>
        <begin position="357"/>
        <end position="422"/>
    </location>
</feature>
<dbReference type="Proteomes" id="UP000054359">
    <property type="component" value="Unassembled WGS sequence"/>
</dbReference>
<feature type="domain" description="Chitin-binding type-2" evidence="8">
    <location>
        <begin position="206"/>
        <end position="261"/>
    </location>
</feature>
<evidence type="ECO:0000313" key="10">
    <source>
        <dbReference type="Proteomes" id="UP000054359"/>
    </source>
</evidence>
<feature type="domain" description="Chitin-binding type-2" evidence="8">
    <location>
        <begin position="113"/>
        <end position="168"/>
    </location>
</feature>
<evidence type="ECO:0000256" key="3">
    <source>
        <dbReference type="ARBA" id="ARBA00022737"/>
    </source>
</evidence>
<evidence type="ECO:0000256" key="1">
    <source>
        <dbReference type="ARBA" id="ARBA00022669"/>
    </source>
</evidence>
<keyword evidence="2 7" id="KW-0732">Signal</keyword>
<evidence type="ECO:0000256" key="7">
    <source>
        <dbReference type="SAM" id="SignalP"/>
    </source>
</evidence>
<sequence length="503" mass="58098">MNSLLACSLLFLSVAYVSCLQVEDKDVNAEPMKTFWWRPLNFKCPAIYGRYPHETDCALFYECRFGYPTLMRCYAGLLYDEDREQCRVKNKVRCNKGGNKGVTDVIKDEIPRVFVCPYIWGTFAHPIDCSKYFVCIYNVPTLFMCYGTDLYDARERRCKYKHLVNCGKRLDRDQMRTSRKQVDLPRTTPMYPNTAATKKPKPPVHKFGCPFPYGRYPDPEDCSRYYECRFSIPTLYQCPKSTLYDERRESCMEDKYVRCGNRPGGVGGDKEPEKDVKVVFRCPYIWGTFPHPEDCSKYIICIYNVPTLFSCRKHELFHAYYRRCLPKEQVSCDYRINPDDLTPPTKKTSIIPTKEMTTTTTTTTPTTPQTTRTTTTTTPTTPRTTTTTTIKPTTPTTLKPTTATSPTPAPTPKVTKPNTPPPTDCDEYDLDCIIDETGDITKWFECPQRYGHFPHGSSIQLFIHCDNWVPFVKKCAEETAFSPKYLVCMWIGKRITRMPTFSI</sequence>
<name>A0A087UVU9_STEMI</name>
<keyword evidence="10" id="KW-1185">Reference proteome</keyword>
<dbReference type="OrthoDB" id="6422323at2759"/>
<evidence type="ECO:0000256" key="2">
    <source>
        <dbReference type="ARBA" id="ARBA00022729"/>
    </source>
</evidence>
<proteinExistence type="predicted"/>
<keyword evidence="1" id="KW-0147">Chitin-binding</keyword>
<dbReference type="InterPro" id="IPR036508">
    <property type="entry name" value="Chitin-bd_dom_sf"/>
</dbReference>
<evidence type="ECO:0000313" key="9">
    <source>
        <dbReference type="EMBL" id="KFM81488.1"/>
    </source>
</evidence>
<dbReference type="PROSITE" id="PS50940">
    <property type="entry name" value="CHIT_BIND_II"/>
    <property type="match status" value="4"/>
</dbReference>
<feature type="chain" id="PRO_5001830897" description="Chitin-binding type-2 domain-containing protein" evidence="7">
    <location>
        <begin position="20"/>
        <end position="503"/>
    </location>
</feature>
<dbReference type="Gene3D" id="2.170.140.10">
    <property type="entry name" value="Chitin binding domain"/>
    <property type="match status" value="5"/>
</dbReference>
<keyword evidence="3" id="KW-0677">Repeat</keyword>
<feature type="compositionally biased region" description="Low complexity" evidence="6">
    <location>
        <begin position="357"/>
        <end position="417"/>
    </location>
</feature>
<feature type="domain" description="Chitin-binding type-2" evidence="8">
    <location>
        <begin position="41"/>
        <end position="96"/>
    </location>
</feature>
<accession>A0A087UVU9</accession>
<dbReference type="OMA" id="EDCARHY"/>
<dbReference type="SUPFAM" id="SSF57625">
    <property type="entry name" value="Invertebrate chitin-binding proteins"/>
    <property type="match status" value="5"/>
</dbReference>
<dbReference type="EMBL" id="KK121897">
    <property type="protein sequence ID" value="KFM81488.1"/>
    <property type="molecule type" value="Genomic_DNA"/>
</dbReference>